<evidence type="ECO:0000313" key="3">
    <source>
        <dbReference type="Proteomes" id="UP000180057"/>
    </source>
</evidence>
<accession>A0A1S2M374</accession>
<comment type="caution">
    <text evidence="2">The sequence shown here is derived from an EMBL/GenBank/DDBJ whole genome shotgun (WGS) entry which is preliminary data.</text>
</comment>
<dbReference type="AlphaFoldDB" id="A0A1S2M374"/>
<evidence type="ECO:0000313" key="2">
    <source>
        <dbReference type="EMBL" id="OIJ19036.1"/>
    </source>
</evidence>
<reference evidence="2 3" key="1">
    <citation type="submission" date="2016-10" db="EMBL/GenBank/DDBJ databases">
        <title>Draft genome sequences of four alkaliphilic bacteria belonging to the Anaerobacillus genus.</title>
        <authorList>
            <person name="Bassil N.M."/>
            <person name="Lloyd J.R."/>
        </authorList>
    </citation>
    <scope>NUCLEOTIDE SEQUENCE [LARGE SCALE GENOMIC DNA]</scope>
    <source>
        <strain evidence="2 3">DSM 22531</strain>
    </source>
</reference>
<evidence type="ECO:0008006" key="4">
    <source>
        <dbReference type="Google" id="ProtNLM"/>
    </source>
</evidence>
<keyword evidence="1" id="KW-0812">Transmembrane</keyword>
<keyword evidence="3" id="KW-1185">Reference proteome</keyword>
<proteinExistence type="predicted"/>
<evidence type="ECO:0000256" key="1">
    <source>
        <dbReference type="SAM" id="Phobius"/>
    </source>
</evidence>
<gene>
    <name evidence="2" type="ORF">BKP45_14355</name>
</gene>
<dbReference type="EMBL" id="MLQS01000022">
    <property type="protein sequence ID" value="OIJ19036.1"/>
    <property type="molecule type" value="Genomic_DNA"/>
</dbReference>
<keyword evidence="1" id="KW-0472">Membrane</keyword>
<name>A0A1S2M374_9BACI</name>
<feature type="transmembrane region" description="Helical" evidence="1">
    <location>
        <begin position="67"/>
        <end position="87"/>
    </location>
</feature>
<dbReference type="Proteomes" id="UP000180057">
    <property type="component" value="Unassembled WGS sequence"/>
</dbReference>
<keyword evidence="1" id="KW-1133">Transmembrane helix</keyword>
<organism evidence="2 3">
    <name type="scientific">Anaerobacillus alkalidiazotrophicus</name>
    <dbReference type="NCBI Taxonomy" id="472963"/>
    <lineage>
        <taxon>Bacteria</taxon>
        <taxon>Bacillati</taxon>
        <taxon>Bacillota</taxon>
        <taxon>Bacilli</taxon>
        <taxon>Bacillales</taxon>
        <taxon>Bacillaceae</taxon>
        <taxon>Anaerobacillus</taxon>
    </lineage>
</organism>
<protein>
    <recommendedName>
        <fullName evidence="4">Transposase DDE domain-containing protein</fullName>
    </recommendedName>
</protein>
<sequence length="105" mass="12069">MEPVFGFLKANLRFTRMSVRSKEKVENELGFAFMAVNLRKYTAINANGTNGHENNPIEKRFRSSNTIIGTFFLYFWLVMSQPLSFAFSTKCYMVTVEISICFQSG</sequence>